<evidence type="ECO:0000313" key="5">
    <source>
        <dbReference type="Proteomes" id="UP000438991"/>
    </source>
</evidence>
<organism evidence="3 4">
    <name type="scientific">Rhodoplanes serenus</name>
    <dbReference type="NCBI Taxonomy" id="200615"/>
    <lineage>
        <taxon>Bacteria</taxon>
        <taxon>Pseudomonadati</taxon>
        <taxon>Pseudomonadota</taxon>
        <taxon>Alphaproteobacteria</taxon>
        <taxon>Hyphomicrobiales</taxon>
        <taxon>Nitrobacteraceae</taxon>
        <taxon>Rhodoplanes</taxon>
    </lineage>
</organism>
<dbReference type="Proteomes" id="UP000438991">
    <property type="component" value="Unassembled WGS sequence"/>
</dbReference>
<feature type="chain" id="PRO_5041085680" description="Fibronectin-binding protein" evidence="1">
    <location>
        <begin position="27"/>
        <end position="126"/>
    </location>
</feature>
<reference evidence="3" key="1">
    <citation type="submission" date="2018-10" db="EMBL/GenBank/DDBJ databases">
        <authorList>
            <person name="Peiro R."/>
            <person name="Begona"/>
            <person name="Cbmso G."/>
            <person name="Lopez M."/>
            <person name="Gonzalez S."/>
            <person name="Sacristan E."/>
            <person name="Castillo E."/>
        </authorList>
    </citation>
    <scope>NUCLEOTIDE SEQUENCE</scope>
    <source>
        <strain evidence="3">Rhod_genome</strain>
    </source>
</reference>
<sequence length="126" mass="13213">MRRLLLAALVPALLVLVAAPSLPAAADTLTLAKSYTVAGTNPDGSAYSGTLAIQIISDTTYTVRWSIAGETYTGFGMRMNDALSATYTLNGKPGLVMYQVQDGGVLKGIWAVRGNDGFGTETLTPR</sequence>
<evidence type="ECO:0008006" key="6">
    <source>
        <dbReference type="Google" id="ProtNLM"/>
    </source>
</evidence>
<dbReference type="OrthoDB" id="9810038at2"/>
<name>A0A447CV77_9BRAD</name>
<gene>
    <name evidence="2" type="ORF">GJ689_12100</name>
    <name evidence="3" type="ORF">RHODGE_RHODGE_02367</name>
</gene>
<dbReference type="EMBL" id="UWOC01000142">
    <property type="protein sequence ID" value="VCU09195.1"/>
    <property type="molecule type" value="Genomic_DNA"/>
</dbReference>
<evidence type="ECO:0000313" key="4">
    <source>
        <dbReference type="Proteomes" id="UP000289200"/>
    </source>
</evidence>
<accession>A0A447CV77</accession>
<evidence type="ECO:0000313" key="2">
    <source>
        <dbReference type="EMBL" id="MTW16947.1"/>
    </source>
</evidence>
<comment type="caution">
    <text evidence="3">The sequence shown here is derived from an EMBL/GenBank/DDBJ whole genome shotgun (WGS) entry which is preliminary data.</text>
</comment>
<dbReference type="AlphaFoldDB" id="A0A447CV77"/>
<feature type="signal peptide" evidence="1">
    <location>
        <begin position="1"/>
        <end position="26"/>
    </location>
</feature>
<dbReference type="EMBL" id="WNKV01000008">
    <property type="protein sequence ID" value="MTW16947.1"/>
    <property type="molecule type" value="Genomic_DNA"/>
</dbReference>
<reference evidence="2 5" key="3">
    <citation type="submission" date="2019-11" db="EMBL/GenBank/DDBJ databases">
        <title>Whole-genome sequence of Rhodoplanes serenus DSM 18633, type strain.</title>
        <authorList>
            <person name="Kyndt J.A."/>
            <person name="Meyer T.E."/>
        </authorList>
    </citation>
    <scope>NUCLEOTIDE SEQUENCE [LARGE SCALE GENOMIC DNA]</scope>
    <source>
        <strain evidence="2 5">DSM 18633</strain>
    </source>
</reference>
<evidence type="ECO:0000313" key="3">
    <source>
        <dbReference type="EMBL" id="VCU09195.1"/>
    </source>
</evidence>
<dbReference type="RefSeq" id="WP_129609141.1">
    <property type="nucleotide sequence ID" value="NZ_NPEW01000265.1"/>
</dbReference>
<dbReference type="Proteomes" id="UP000289200">
    <property type="component" value="Unassembled WGS sequence"/>
</dbReference>
<keyword evidence="1" id="KW-0732">Signal</keyword>
<proteinExistence type="predicted"/>
<reference evidence="4" key="2">
    <citation type="submission" date="2018-10" db="EMBL/GenBank/DDBJ databases">
        <authorList>
            <person name="Peiro R."/>
            <person name="Begona"/>
            <person name="Cbmso G."/>
            <person name="Lopez M."/>
            <person name="Gonzalez S."/>
            <person name="Sacristan E."/>
            <person name="Castillo E."/>
        </authorList>
    </citation>
    <scope>NUCLEOTIDE SEQUENCE [LARGE SCALE GENOMIC DNA]</scope>
</reference>
<protein>
    <recommendedName>
        <fullName evidence="6">Fibronectin-binding protein</fullName>
    </recommendedName>
</protein>
<evidence type="ECO:0000256" key="1">
    <source>
        <dbReference type="SAM" id="SignalP"/>
    </source>
</evidence>
<keyword evidence="4" id="KW-1185">Reference proteome</keyword>